<proteinExistence type="predicted"/>
<comment type="caution">
    <text evidence="3">The sequence shown here is derived from an EMBL/GenBank/DDBJ whole genome shotgun (WGS) entry which is preliminary data.</text>
</comment>
<organism evidence="3 4">
    <name type="scientific">Actinoallomurus vinaceus</name>
    <dbReference type="NCBI Taxonomy" id="1080074"/>
    <lineage>
        <taxon>Bacteria</taxon>
        <taxon>Bacillati</taxon>
        <taxon>Actinomycetota</taxon>
        <taxon>Actinomycetes</taxon>
        <taxon>Streptosporangiales</taxon>
        <taxon>Thermomonosporaceae</taxon>
        <taxon>Actinoallomurus</taxon>
    </lineage>
</organism>
<dbReference type="SUPFAM" id="SSF53041">
    <property type="entry name" value="Resolvase-like"/>
    <property type="match status" value="1"/>
</dbReference>
<dbReference type="PROSITE" id="PS51737">
    <property type="entry name" value="RECOMBINASE_DNA_BIND"/>
    <property type="match status" value="1"/>
</dbReference>
<dbReference type="InterPro" id="IPR038109">
    <property type="entry name" value="DNA_bind_recomb_sf"/>
</dbReference>
<evidence type="ECO:0000313" key="4">
    <source>
        <dbReference type="Proteomes" id="UP001501442"/>
    </source>
</evidence>
<dbReference type="Pfam" id="PF00239">
    <property type="entry name" value="Resolvase"/>
    <property type="match status" value="1"/>
</dbReference>
<dbReference type="InterPro" id="IPR025827">
    <property type="entry name" value="Zn_ribbon_recom_dom"/>
</dbReference>
<protein>
    <recommendedName>
        <fullName evidence="5">Recombinase family protein</fullName>
    </recommendedName>
</protein>
<dbReference type="RefSeq" id="WP_345432160.1">
    <property type="nucleotide sequence ID" value="NZ_BAABHK010000004.1"/>
</dbReference>
<dbReference type="Pfam" id="PF13408">
    <property type="entry name" value="Zn_ribbon_recom"/>
    <property type="match status" value="1"/>
</dbReference>
<evidence type="ECO:0000259" key="1">
    <source>
        <dbReference type="PROSITE" id="PS51736"/>
    </source>
</evidence>
<dbReference type="PANTHER" id="PTHR30461:SF23">
    <property type="entry name" value="DNA RECOMBINASE-RELATED"/>
    <property type="match status" value="1"/>
</dbReference>
<accession>A0ABP8UC55</accession>
<dbReference type="Gene3D" id="3.90.1750.20">
    <property type="entry name" value="Putative Large Serine Recombinase, Chain B, Domain 2"/>
    <property type="match status" value="2"/>
</dbReference>
<dbReference type="Pfam" id="PF07508">
    <property type="entry name" value="Recombinase"/>
    <property type="match status" value="2"/>
</dbReference>
<dbReference type="PANTHER" id="PTHR30461">
    <property type="entry name" value="DNA-INVERTASE FROM LAMBDOID PROPHAGE"/>
    <property type="match status" value="1"/>
</dbReference>
<dbReference type="EMBL" id="BAABHK010000004">
    <property type="protein sequence ID" value="GAA4627036.1"/>
    <property type="molecule type" value="Genomic_DNA"/>
</dbReference>
<feature type="domain" description="Recombinase" evidence="2">
    <location>
        <begin position="178"/>
        <end position="356"/>
    </location>
</feature>
<dbReference type="PROSITE" id="PS51736">
    <property type="entry name" value="RECOMBINASES_3"/>
    <property type="match status" value="1"/>
</dbReference>
<dbReference type="CDD" id="cd00338">
    <property type="entry name" value="Ser_Recombinase"/>
    <property type="match status" value="1"/>
</dbReference>
<name>A0ABP8UC55_9ACTN</name>
<dbReference type="InterPro" id="IPR006119">
    <property type="entry name" value="Resolv_N"/>
</dbReference>
<keyword evidence="4" id="KW-1185">Reference proteome</keyword>
<gene>
    <name evidence="3" type="ORF">GCM10023196_037700</name>
</gene>
<dbReference type="InterPro" id="IPR036162">
    <property type="entry name" value="Resolvase-like_N_sf"/>
</dbReference>
<feature type="domain" description="Resolvase/invertase-type recombinase catalytic" evidence="1">
    <location>
        <begin position="18"/>
        <end position="169"/>
    </location>
</feature>
<dbReference type="InterPro" id="IPR011109">
    <property type="entry name" value="DNA_bind_recombinase_dom"/>
</dbReference>
<dbReference type="InterPro" id="IPR050639">
    <property type="entry name" value="SSR_resolvase"/>
</dbReference>
<reference evidence="4" key="1">
    <citation type="journal article" date="2019" name="Int. J. Syst. Evol. Microbiol.">
        <title>The Global Catalogue of Microorganisms (GCM) 10K type strain sequencing project: providing services to taxonomists for standard genome sequencing and annotation.</title>
        <authorList>
            <consortium name="The Broad Institute Genomics Platform"/>
            <consortium name="The Broad Institute Genome Sequencing Center for Infectious Disease"/>
            <person name="Wu L."/>
            <person name="Ma J."/>
        </authorList>
    </citation>
    <scope>NUCLEOTIDE SEQUENCE [LARGE SCALE GENOMIC DNA]</scope>
    <source>
        <strain evidence="4">JCM 17939</strain>
    </source>
</reference>
<dbReference type="Proteomes" id="UP001501442">
    <property type="component" value="Unassembled WGS sequence"/>
</dbReference>
<evidence type="ECO:0000313" key="3">
    <source>
        <dbReference type="EMBL" id="GAA4627036.1"/>
    </source>
</evidence>
<dbReference type="SMART" id="SM00857">
    <property type="entry name" value="Resolvase"/>
    <property type="match status" value="1"/>
</dbReference>
<sequence>MTASLSEAVIRGGRTGFRWGIYVRISDDREGAGLGVKRQEGDVRAMIARVDPTGTIVDLYVDNDLSAYSGKPRKDYNRMVRDLQSGRINAIGAWHNDRLQRPDLRQLEDFIDLVNATAAHVQTVMAGLFDLSTAAGRMNARLQGVIARGESEHKADRIRRKHEELAAAGKSTGGGFRPYGYRRIYDRPERPHRLIREEVIPEEAEVIREAARRVLAGEKLIAVCRDFNRRGIPTSGGGKWTQRRVREALAADPDGDLARAIRPRLDVGDTLSDVSRDLNRLGVECPVEGTWSTATLSRILTSARIAGQREHRPRSRGETKRVEVGPITAEKAEWPAIIKVEESRRLRELLTDPDRRTSPGPTGRHLCTRVLVCSLCKQTLVGRSRGKDKRMYMCDNQPGRPGCGRTYIDGDGTDQEVTAMAAQALSSSAYRQALARRDDQPNDVEVLDEISACERQLEQFAEDLGEGLMTRAEWLAARKPVERRLNAAKQLLRAVDSDRVLEDVPSERKELQRWLLDTNIEVSRRRAVILLVLNGVVVKPAVSGRARFDPDRLVPDWRM</sequence>
<dbReference type="Gene3D" id="3.40.50.1390">
    <property type="entry name" value="Resolvase, N-terminal catalytic domain"/>
    <property type="match status" value="1"/>
</dbReference>
<evidence type="ECO:0000259" key="2">
    <source>
        <dbReference type="PROSITE" id="PS51737"/>
    </source>
</evidence>
<evidence type="ECO:0008006" key="5">
    <source>
        <dbReference type="Google" id="ProtNLM"/>
    </source>
</evidence>